<dbReference type="RefSeq" id="WP_087143097.1">
    <property type="nucleotide sequence ID" value="NZ_FUKI01000094.1"/>
</dbReference>
<evidence type="ECO:0008006" key="4">
    <source>
        <dbReference type="Google" id="ProtNLM"/>
    </source>
</evidence>
<gene>
    <name evidence="2" type="ORF">CRENPOLYSF1_200082</name>
</gene>
<feature type="chain" id="PRO_5012797284" description="Spore coat protein U domain-containing protein" evidence="1">
    <location>
        <begin position="27"/>
        <end position="158"/>
    </location>
</feature>
<evidence type="ECO:0000256" key="1">
    <source>
        <dbReference type="SAM" id="SignalP"/>
    </source>
</evidence>
<keyword evidence="3" id="KW-1185">Reference proteome</keyword>
<accession>A0A1R4H693</accession>
<keyword evidence="1" id="KW-0732">Signal</keyword>
<organism evidence="2 3">
    <name type="scientific">Crenothrix polyspora</name>
    <dbReference type="NCBI Taxonomy" id="360316"/>
    <lineage>
        <taxon>Bacteria</taxon>
        <taxon>Pseudomonadati</taxon>
        <taxon>Pseudomonadota</taxon>
        <taxon>Gammaproteobacteria</taxon>
        <taxon>Methylococcales</taxon>
        <taxon>Crenotrichaceae</taxon>
        <taxon>Crenothrix</taxon>
    </lineage>
</organism>
<proteinExistence type="predicted"/>
<name>A0A1R4H693_9GAMM</name>
<sequence length="158" mass="16497">MKVTTVLGMGLAGVMASVFMGGNALAASTVVGGAACHYYDGNDVSNIEYLSYGVLNTSTIANNVKKVVCPVTKQSSNFGGLTVKVNLDSNGPRTVSCTLYGYDVTGKAMGLNTVSNRTSGKESLMLKLPTSTPRSYFSVVCKLPSNEASVLYSVESLN</sequence>
<evidence type="ECO:0000313" key="2">
    <source>
        <dbReference type="EMBL" id="SJM91762.1"/>
    </source>
</evidence>
<dbReference type="OrthoDB" id="9839221at2"/>
<reference evidence="3" key="1">
    <citation type="submission" date="2017-02" db="EMBL/GenBank/DDBJ databases">
        <authorList>
            <person name="Daims H."/>
        </authorList>
    </citation>
    <scope>NUCLEOTIDE SEQUENCE [LARGE SCALE GENOMIC DNA]</scope>
</reference>
<dbReference type="Proteomes" id="UP000195667">
    <property type="component" value="Unassembled WGS sequence"/>
</dbReference>
<protein>
    <recommendedName>
        <fullName evidence="4">Spore coat protein U domain-containing protein</fullName>
    </recommendedName>
</protein>
<dbReference type="AlphaFoldDB" id="A0A1R4H693"/>
<evidence type="ECO:0000313" key="3">
    <source>
        <dbReference type="Proteomes" id="UP000195667"/>
    </source>
</evidence>
<feature type="signal peptide" evidence="1">
    <location>
        <begin position="1"/>
        <end position="26"/>
    </location>
</feature>
<dbReference type="EMBL" id="FUKI01000094">
    <property type="protein sequence ID" value="SJM91762.1"/>
    <property type="molecule type" value="Genomic_DNA"/>
</dbReference>